<dbReference type="PROSITE" id="PS51462">
    <property type="entry name" value="NUDIX"/>
    <property type="match status" value="1"/>
</dbReference>
<dbReference type="AlphaFoldDB" id="T1EPF5"/>
<dbReference type="FunCoup" id="T1EPF5">
    <property type="interactions" value="496"/>
</dbReference>
<protein>
    <recommendedName>
        <fullName evidence="3">Nudix hydrolase domain-containing protein</fullName>
    </recommendedName>
</protein>
<evidence type="ECO:0000313" key="4">
    <source>
        <dbReference type="EMBL" id="ESO13183.1"/>
    </source>
</evidence>
<proteinExistence type="inferred from homology"/>
<name>T1EPF5_HELRO</name>
<evidence type="ECO:0000256" key="2">
    <source>
        <dbReference type="RuleBase" id="RU003476"/>
    </source>
</evidence>
<evidence type="ECO:0000256" key="1">
    <source>
        <dbReference type="ARBA" id="ARBA00022801"/>
    </source>
</evidence>
<dbReference type="InterPro" id="IPR020476">
    <property type="entry name" value="Nudix_hydrolase"/>
</dbReference>
<dbReference type="EnsemblMetazoa" id="HelroT159814">
    <property type="protein sequence ID" value="HelroP159814"/>
    <property type="gene ID" value="HelroG159814"/>
</dbReference>
<evidence type="ECO:0000313" key="6">
    <source>
        <dbReference type="Proteomes" id="UP000015101"/>
    </source>
</evidence>
<evidence type="ECO:0000313" key="5">
    <source>
        <dbReference type="EnsemblMetazoa" id="HelroP159814"/>
    </source>
</evidence>
<dbReference type="PRINTS" id="PR00502">
    <property type="entry name" value="NUDIXFAMILY"/>
</dbReference>
<dbReference type="PANTHER" id="PTHR22769:SF56">
    <property type="entry name" value="8-OXO-DGDP PHOSPHATASE NUDT18"/>
    <property type="match status" value="1"/>
</dbReference>
<reference evidence="5" key="3">
    <citation type="submission" date="2015-06" db="UniProtKB">
        <authorList>
            <consortium name="EnsemblMetazoa"/>
        </authorList>
    </citation>
    <scope>IDENTIFICATION</scope>
</reference>
<comment type="similarity">
    <text evidence="2">Belongs to the Nudix hydrolase family.</text>
</comment>
<dbReference type="RefSeq" id="XP_009009903.1">
    <property type="nucleotide sequence ID" value="XM_009011655.1"/>
</dbReference>
<feature type="domain" description="Nudix hydrolase" evidence="3">
    <location>
        <begin position="36"/>
        <end position="162"/>
    </location>
</feature>
<organism evidence="5 6">
    <name type="scientific">Helobdella robusta</name>
    <name type="common">Californian leech</name>
    <dbReference type="NCBI Taxonomy" id="6412"/>
    <lineage>
        <taxon>Eukaryota</taxon>
        <taxon>Metazoa</taxon>
        <taxon>Spiralia</taxon>
        <taxon>Lophotrochozoa</taxon>
        <taxon>Annelida</taxon>
        <taxon>Clitellata</taxon>
        <taxon>Hirudinea</taxon>
        <taxon>Rhynchobdellida</taxon>
        <taxon>Glossiphoniidae</taxon>
        <taxon>Helobdella</taxon>
    </lineage>
</organism>
<dbReference type="GO" id="GO:0044716">
    <property type="term" value="F:8-oxo-GDP phosphatase activity"/>
    <property type="evidence" value="ECO:0000318"/>
    <property type="project" value="GO_Central"/>
</dbReference>
<dbReference type="SUPFAM" id="SSF55811">
    <property type="entry name" value="Nudix"/>
    <property type="match status" value="1"/>
</dbReference>
<dbReference type="Proteomes" id="UP000015101">
    <property type="component" value="Unassembled WGS sequence"/>
</dbReference>
<dbReference type="InterPro" id="IPR000086">
    <property type="entry name" value="NUDIX_hydrolase_dom"/>
</dbReference>
<reference evidence="4 6" key="2">
    <citation type="journal article" date="2013" name="Nature">
        <title>Insights into bilaterian evolution from three spiralian genomes.</title>
        <authorList>
            <person name="Simakov O."/>
            <person name="Marletaz F."/>
            <person name="Cho S.J."/>
            <person name="Edsinger-Gonzales E."/>
            <person name="Havlak P."/>
            <person name="Hellsten U."/>
            <person name="Kuo D.H."/>
            <person name="Larsson T."/>
            <person name="Lv J."/>
            <person name="Arendt D."/>
            <person name="Savage R."/>
            <person name="Osoegawa K."/>
            <person name="de Jong P."/>
            <person name="Grimwood J."/>
            <person name="Chapman J.A."/>
            <person name="Shapiro H."/>
            <person name="Aerts A."/>
            <person name="Otillar R.P."/>
            <person name="Terry A.Y."/>
            <person name="Boore J.L."/>
            <person name="Grigoriev I.V."/>
            <person name="Lindberg D.R."/>
            <person name="Seaver E.C."/>
            <person name="Weisblat D.A."/>
            <person name="Putnam N.H."/>
            <person name="Rokhsar D.S."/>
        </authorList>
    </citation>
    <scope>NUCLEOTIDE SEQUENCE</scope>
</reference>
<dbReference type="OMA" id="FPTCEIN"/>
<dbReference type="InterPro" id="IPR020084">
    <property type="entry name" value="NUDIX_hydrolase_CS"/>
</dbReference>
<keyword evidence="1 2" id="KW-0378">Hydrolase</keyword>
<dbReference type="PROSITE" id="PS00893">
    <property type="entry name" value="NUDIX_BOX"/>
    <property type="match status" value="1"/>
</dbReference>
<reference evidence="6" key="1">
    <citation type="submission" date="2012-12" db="EMBL/GenBank/DDBJ databases">
        <authorList>
            <person name="Hellsten U."/>
            <person name="Grimwood J."/>
            <person name="Chapman J.A."/>
            <person name="Shapiro H."/>
            <person name="Aerts A."/>
            <person name="Otillar R.P."/>
            <person name="Terry A.Y."/>
            <person name="Boore J.L."/>
            <person name="Simakov O."/>
            <person name="Marletaz F."/>
            <person name="Cho S.-J."/>
            <person name="Edsinger-Gonzales E."/>
            <person name="Havlak P."/>
            <person name="Kuo D.-H."/>
            <person name="Larsson T."/>
            <person name="Lv J."/>
            <person name="Arendt D."/>
            <person name="Savage R."/>
            <person name="Osoegawa K."/>
            <person name="de Jong P."/>
            <person name="Lindberg D.R."/>
            <person name="Seaver E.C."/>
            <person name="Weisblat D.A."/>
            <person name="Putnam N.H."/>
            <person name="Grigoriev I.V."/>
            <person name="Rokhsar D.S."/>
        </authorList>
    </citation>
    <scope>NUCLEOTIDE SEQUENCE</scope>
</reference>
<dbReference type="PANTHER" id="PTHR22769">
    <property type="entry name" value="MUTT/NUDIX HYDROLASE"/>
    <property type="match status" value="1"/>
</dbReference>
<dbReference type="Pfam" id="PF00293">
    <property type="entry name" value="NUDIX"/>
    <property type="match status" value="1"/>
</dbReference>
<dbReference type="EMBL" id="AMQM01000366">
    <property type="status" value="NOT_ANNOTATED_CDS"/>
    <property type="molecule type" value="Genomic_DNA"/>
</dbReference>
<accession>T1EPF5</accession>
<keyword evidence="6" id="KW-1185">Reference proteome</keyword>
<dbReference type="Gene3D" id="3.90.79.10">
    <property type="entry name" value="Nucleoside Triphosphate Pyrophosphohydrolase"/>
    <property type="match status" value="1"/>
</dbReference>
<dbReference type="EMBL" id="KB095811">
    <property type="protein sequence ID" value="ESO13183.1"/>
    <property type="molecule type" value="Genomic_DNA"/>
</dbReference>
<sequence>MDEVLLSILQRSACDREVIVDLHHDDKSFVPLVKKNIAYIVAGAIFNENDEILLMQEAKQSCYGKWYIPAGRMEANETIEDAVRREVLEETGIMCSPSSLSYVEVSNKWYRFSMICDLAGGNLKKTADKESLQADWFSVSSVLRKEVDLRHTDILRMIELAYKQHKNADFIAMRPINIPHSRVIMRLFLVHHNEQSRKYNFLMGKKPENHLPSFEMLSCRENYYKLLKKIFGTGKTSVKVRTVLTVEHNGKPRHRNDGLVITVLAVVTPKEIYNVRASEFEWIPIENSNIADSVSKFLNGDSVMLDFL</sequence>
<dbReference type="HOGENOM" id="CLU_061042_1_0_1"/>
<dbReference type="OrthoDB" id="10005910at2759"/>
<dbReference type="eggNOG" id="KOG0648">
    <property type="taxonomic scope" value="Eukaryota"/>
</dbReference>
<dbReference type="CTD" id="20198455"/>
<gene>
    <name evidence="5" type="primary">20198455</name>
    <name evidence="4" type="ORF">HELRODRAFT_159814</name>
</gene>
<dbReference type="InterPro" id="IPR015797">
    <property type="entry name" value="NUDIX_hydrolase-like_dom_sf"/>
</dbReference>
<dbReference type="GeneID" id="20198455"/>
<dbReference type="InParanoid" id="T1EPF5"/>
<dbReference type="KEGG" id="hro:HELRODRAFT_159814"/>
<dbReference type="STRING" id="6412.T1EPF5"/>
<dbReference type="GO" id="GO:0044715">
    <property type="term" value="F:8-oxo-dGDP phosphatase activity"/>
    <property type="evidence" value="ECO:0000318"/>
    <property type="project" value="GO_Central"/>
</dbReference>
<evidence type="ECO:0000259" key="3">
    <source>
        <dbReference type="PROSITE" id="PS51462"/>
    </source>
</evidence>